<proteinExistence type="predicted"/>
<accession>A0A7J0G599</accession>
<dbReference type="AlphaFoldDB" id="A0A7J0G599"/>
<reference evidence="1 2" key="1">
    <citation type="submission" date="2019-07" db="EMBL/GenBank/DDBJ databases">
        <title>De Novo Assembly of kiwifruit Actinidia rufa.</title>
        <authorList>
            <person name="Sugita-Konishi S."/>
            <person name="Sato K."/>
            <person name="Mori E."/>
            <person name="Abe Y."/>
            <person name="Kisaki G."/>
            <person name="Hamano K."/>
            <person name="Suezawa K."/>
            <person name="Otani M."/>
            <person name="Fukuda T."/>
            <person name="Manabe T."/>
            <person name="Gomi K."/>
            <person name="Tabuchi M."/>
            <person name="Akimitsu K."/>
            <person name="Kataoka I."/>
        </authorList>
    </citation>
    <scope>NUCLEOTIDE SEQUENCE [LARGE SCALE GENOMIC DNA]</scope>
    <source>
        <strain evidence="2">cv. Fuchu</strain>
    </source>
</reference>
<sequence length="93" mass="10738">MAPSRSSLLRFYKSTHVDRKRKFESMGRQAPEVFPQPQLSSLRRCQPESVLGSDVSEENLTNDDCIDYRVDSPSLLPENKMPKYEMAETVDDR</sequence>
<protein>
    <submittedName>
        <fullName evidence="1">Zinc ion binding/nucleic acid binding/hydrolase</fullName>
    </submittedName>
</protein>
<comment type="caution">
    <text evidence="1">The sequence shown here is derived from an EMBL/GenBank/DDBJ whole genome shotgun (WGS) entry which is preliminary data.</text>
</comment>
<name>A0A7J0G599_9ERIC</name>
<dbReference type="Proteomes" id="UP000585474">
    <property type="component" value="Unassembled WGS sequence"/>
</dbReference>
<dbReference type="GO" id="GO:0016787">
    <property type="term" value="F:hydrolase activity"/>
    <property type="evidence" value="ECO:0007669"/>
    <property type="project" value="UniProtKB-KW"/>
</dbReference>
<organism evidence="1 2">
    <name type="scientific">Actinidia rufa</name>
    <dbReference type="NCBI Taxonomy" id="165716"/>
    <lineage>
        <taxon>Eukaryota</taxon>
        <taxon>Viridiplantae</taxon>
        <taxon>Streptophyta</taxon>
        <taxon>Embryophyta</taxon>
        <taxon>Tracheophyta</taxon>
        <taxon>Spermatophyta</taxon>
        <taxon>Magnoliopsida</taxon>
        <taxon>eudicotyledons</taxon>
        <taxon>Gunneridae</taxon>
        <taxon>Pentapetalae</taxon>
        <taxon>asterids</taxon>
        <taxon>Ericales</taxon>
        <taxon>Actinidiaceae</taxon>
        <taxon>Actinidia</taxon>
    </lineage>
</organism>
<evidence type="ECO:0000313" key="2">
    <source>
        <dbReference type="Proteomes" id="UP000585474"/>
    </source>
</evidence>
<evidence type="ECO:0000313" key="1">
    <source>
        <dbReference type="EMBL" id="GFZ05961.1"/>
    </source>
</evidence>
<keyword evidence="1" id="KW-0378">Hydrolase</keyword>
<keyword evidence="2" id="KW-1185">Reference proteome</keyword>
<gene>
    <name evidence="1" type="ORF">Acr_18g0001310</name>
</gene>
<dbReference type="EMBL" id="BJWL01000018">
    <property type="protein sequence ID" value="GFZ05961.1"/>
    <property type="molecule type" value="Genomic_DNA"/>
</dbReference>